<dbReference type="EMBL" id="JAAKZW010000074">
    <property type="protein sequence ID" value="NGO77734.1"/>
    <property type="molecule type" value="Genomic_DNA"/>
</dbReference>
<evidence type="ECO:0000313" key="3">
    <source>
        <dbReference type="Proteomes" id="UP000481109"/>
    </source>
</evidence>
<reference evidence="2 3" key="1">
    <citation type="submission" date="2020-02" db="EMBL/GenBank/DDBJ databases">
        <title>Whole-genome analyses of novel actinobacteria.</title>
        <authorList>
            <person name="Sahin N."/>
            <person name="Tokatli A."/>
        </authorList>
    </citation>
    <scope>NUCLEOTIDE SEQUENCE [LARGE SCALE GENOMIC DNA]</scope>
    <source>
        <strain evidence="2 3">YC504</strain>
    </source>
</reference>
<accession>A0A6G4XM06</accession>
<organism evidence="2 3">
    <name type="scientific">Streptomyces mesophilus</name>
    <dbReference type="NCBI Taxonomy" id="1775132"/>
    <lineage>
        <taxon>Bacteria</taxon>
        <taxon>Bacillati</taxon>
        <taxon>Actinomycetota</taxon>
        <taxon>Actinomycetes</taxon>
        <taxon>Kitasatosporales</taxon>
        <taxon>Streptomycetaceae</taxon>
        <taxon>Streptomyces</taxon>
    </lineage>
</organism>
<evidence type="ECO:0000256" key="1">
    <source>
        <dbReference type="SAM" id="SignalP"/>
    </source>
</evidence>
<protein>
    <recommendedName>
        <fullName evidence="4">Secreted protein</fullName>
    </recommendedName>
</protein>
<feature type="signal peptide" evidence="1">
    <location>
        <begin position="1"/>
        <end position="36"/>
    </location>
</feature>
<dbReference type="RefSeq" id="WP_165333192.1">
    <property type="nucleotide sequence ID" value="NZ_JAAKZW010000074.1"/>
</dbReference>
<keyword evidence="1" id="KW-0732">Signal</keyword>
<sequence length="136" mass="13756">MKDAASERDPEVKYTKAAAIVAGSVMAVGFASPAMADDAPRAAAPVPADKLLDTKTVNDSSASLKELQEVADVDINGTIGTLTGVAREARLAVENTSENATEAVENADVDAAGKVNQDAKARGLGAMPHLGGLPIG</sequence>
<keyword evidence="3" id="KW-1185">Reference proteome</keyword>
<evidence type="ECO:0000313" key="2">
    <source>
        <dbReference type="EMBL" id="NGO77734.1"/>
    </source>
</evidence>
<gene>
    <name evidence="2" type="ORF">G6045_19010</name>
</gene>
<comment type="caution">
    <text evidence="2">The sequence shown here is derived from an EMBL/GenBank/DDBJ whole genome shotgun (WGS) entry which is preliminary data.</text>
</comment>
<dbReference type="AlphaFoldDB" id="A0A6G4XM06"/>
<proteinExistence type="predicted"/>
<feature type="chain" id="PRO_5026298856" description="Secreted protein" evidence="1">
    <location>
        <begin position="37"/>
        <end position="136"/>
    </location>
</feature>
<name>A0A6G4XM06_9ACTN</name>
<dbReference type="Proteomes" id="UP000481109">
    <property type="component" value="Unassembled WGS sequence"/>
</dbReference>
<evidence type="ECO:0008006" key="4">
    <source>
        <dbReference type="Google" id="ProtNLM"/>
    </source>
</evidence>